<dbReference type="InterPro" id="IPR050736">
    <property type="entry name" value="Sensor_HK_Regulatory"/>
</dbReference>
<dbReference type="Pfam" id="PF00512">
    <property type="entry name" value="HisKA"/>
    <property type="match status" value="1"/>
</dbReference>
<dbReference type="CDD" id="cd00082">
    <property type="entry name" value="HisKA"/>
    <property type="match status" value="1"/>
</dbReference>
<dbReference type="InterPro" id="IPR036890">
    <property type="entry name" value="HATPase_C_sf"/>
</dbReference>
<dbReference type="PROSITE" id="PS50109">
    <property type="entry name" value="HIS_KIN"/>
    <property type="match status" value="1"/>
</dbReference>
<dbReference type="AlphaFoldDB" id="A0A327KL54"/>
<evidence type="ECO:0000256" key="5">
    <source>
        <dbReference type="ARBA" id="ARBA00023012"/>
    </source>
</evidence>
<evidence type="ECO:0000313" key="7">
    <source>
        <dbReference type="EMBL" id="RAI38826.1"/>
    </source>
</evidence>
<dbReference type="PANTHER" id="PTHR43711:SF31">
    <property type="entry name" value="HISTIDINE KINASE"/>
    <property type="match status" value="1"/>
</dbReference>
<keyword evidence="5" id="KW-0902">Two-component regulatory system</keyword>
<sequence>MNPADSNSDWKGGACDRTRIIAFQSALLAMASHDLRQPLQVILGTHRWLARRLTGEEREYLTYGDRAVANIIGKFDRITEALRVCETAGSLPLACVELNSTLQDVEEEFCEPALHKGVVLRIVPTSVRIMSHATLLGSIIRNLVRNAINATSRDGHVLVGCRRRGTLCRIEVWDTGCGIPPRLLQQAVRCISTAGIKPVERIGPEALHCETSGRCSRS</sequence>
<dbReference type="EC" id="2.7.13.3" evidence="2"/>
<name>A0A327KL54_9BRAD</name>
<comment type="caution">
    <text evidence="7">The sequence shown here is derived from an EMBL/GenBank/DDBJ whole genome shotgun (WGS) entry which is preliminary data.</text>
</comment>
<organism evidence="7 8">
    <name type="scientific">Rhodoplanes elegans</name>
    <dbReference type="NCBI Taxonomy" id="29408"/>
    <lineage>
        <taxon>Bacteria</taxon>
        <taxon>Pseudomonadati</taxon>
        <taxon>Pseudomonadota</taxon>
        <taxon>Alphaproteobacteria</taxon>
        <taxon>Hyphomicrobiales</taxon>
        <taxon>Nitrobacteraceae</taxon>
        <taxon>Rhodoplanes</taxon>
    </lineage>
</organism>
<dbReference type="Gene3D" id="3.30.565.10">
    <property type="entry name" value="Histidine kinase-like ATPase, C-terminal domain"/>
    <property type="match status" value="1"/>
</dbReference>
<keyword evidence="3" id="KW-0808">Transferase</keyword>
<dbReference type="Pfam" id="PF02518">
    <property type="entry name" value="HATPase_c"/>
    <property type="match status" value="1"/>
</dbReference>
<dbReference type="Gene3D" id="1.10.287.130">
    <property type="match status" value="1"/>
</dbReference>
<dbReference type="InterPro" id="IPR003661">
    <property type="entry name" value="HisK_dim/P_dom"/>
</dbReference>
<dbReference type="Proteomes" id="UP000248863">
    <property type="component" value="Unassembled WGS sequence"/>
</dbReference>
<dbReference type="OrthoDB" id="9764438at2"/>
<evidence type="ECO:0000256" key="2">
    <source>
        <dbReference type="ARBA" id="ARBA00012438"/>
    </source>
</evidence>
<feature type="domain" description="Histidine kinase" evidence="6">
    <location>
        <begin position="30"/>
        <end position="196"/>
    </location>
</feature>
<evidence type="ECO:0000256" key="3">
    <source>
        <dbReference type="ARBA" id="ARBA00022679"/>
    </source>
</evidence>
<gene>
    <name evidence="7" type="ORF">CH338_11395</name>
</gene>
<dbReference type="CDD" id="cd00075">
    <property type="entry name" value="HATPase"/>
    <property type="match status" value="1"/>
</dbReference>
<dbReference type="GO" id="GO:0000155">
    <property type="term" value="F:phosphorelay sensor kinase activity"/>
    <property type="evidence" value="ECO:0007669"/>
    <property type="project" value="InterPro"/>
</dbReference>
<reference evidence="7 8" key="1">
    <citation type="submission" date="2017-07" db="EMBL/GenBank/DDBJ databases">
        <title>Draft Genome Sequences of Select Purple Nonsulfur Bacteria.</title>
        <authorList>
            <person name="Lasarre B."/>
            <person name="Mckinlay J.B."/>
        </authorList>
    </citation>
    <scope>NUCLEOTIDE SEQUENCE [LARGE SCALE GENOMIC DNA]</scope>
    <source>
        <strain evidence="7 8">DSM 11907</strain>
    </source>
</reference>
<evidence type="ECO:0000313" key="8">
    <source>
        <dbReference type="Proteomes" id="UP000248863"/>
    </source>
</evidence>
<dbReference type="InterPro" id="IPR003594">
    <property type="entry name" value="HATPase_dom"/>
</dbReference>
<protein>
    <recommendedName>
        <fullName evidence="2">histidine kinase</fullName>
        <ecNumber evidence="2">2.7.13.3</ecNumber>
    </recommendedName>
</protein>
<accession>A0A327KL54</accession>
<evidence type="ECO:0000256" key="4">
    <source>
        <dbReference type="ARBA" id="ARBA00022777"/>
    </source>
</evidence>
<proteinExistence type="predicted"/>
<keyword evidence="4" id="KW-0418">Kinase</keyword>
<dbReference type="SUPFAM" id="SSF55874">
    <property type="entry name" value="ATPase domain of HSP90 chaperone/DNA topoisomerase II/histidine kinase"/>
    <property type="match status" value="1"/>
</dbReference>
<keyword evidence="8" id="KW-1185">Reference proteome</keyword>
<dbReference type="PANTHER" id="PTHR43711">
    <property type="entry name" value="TWO-COMPONENT HISTIDINE KINASE"/>
    <property type="match status" value="1"/>
</dbReference>
<comment type="catalytic activity">
    <reaction evidence="1">
        <text>ATP + protein L-histidine = ADP + protein N-phospho-L-histidine.</text>
        <dbReference type="EC" id="2.7.13.3"/>
    </reaction>
</comment>
<dbReference type="InterPro" id="IPR005467">
    <property type="entry name" value="His_kinase_dom"/>
</dbReference>
<dbReference type="InterPro" id="IPR036097">
    <property type="entry name" value="HisK_dim/P_sf"/>
</dbReference>
<dbReference type="EMBL" id="NPEU01000106">
    <property type="protein sequence ID" value="RAI38826.1"/>
    <property type="molecule type" value="Genomic_DNA"/>
</dbReference>
<dbReference type="SUPFAM" id="SSF47384">
    <property type="entry name" value="Homodimeric domain of signal transducing histidine kinase"/>
    <property type="match status" value="1"/>
</dbReference>
<evidence type="ECO:0000259" key="6">
    <source>
        <dbReference type="PROSITE" id="PS50109"/>
    </source>
</evidence>
<evidence type="ECO:0000256" key="1">
    <source>
        <dbReference type="ARBA" id="ARBA00000085"/>
    </source>
</evidence>